<evidence type="ECO:0000313" key="3">
    <source>
        <dbReference type="Proteomes" id="UP000321746"/>
    </source>
</evidence>
<evidence type="ECO:0000313" key="2">
    <source>
        <dbReference type="EMBL" id="GEN63410.1"/>
    </source>
</evidence>
<protein>
    <recommendedName>
        <fullName evidence="1">Prolyl 4-hydroxylase alpha subunit Fe(2+) 2OG dioxygenase domain-containing protein</fullName>
    </recommendedName>
</protein>
<sequence length="282" mass="31715">MSTKEFLSSAAAQANVPLWCSPSSTEAQTLAKTFEYADPFPHLVLDGLFEQAFLKTIADEIHSLRSDHWVPHYTALQKKRATDGMAGLPPQTARYFAFTNSSEFIFFLESITGIHALMPDSTLLGGGIHQANANGHFEIHVDFQTHPTTGFRNRVAVITYLNTDWTEADGGALELWNMEENRAAVSILPLFGRTVIMGQSTIAAHGYPTALPGERPRLALIAYFYTQTSNPLHTAFNKTRYFRRPDMPLNRRVQIALRDIFPTPVVRSLRQLQSQLTHRRNK</sequence>
<dbReference type="InterPro" id="IPR051842">
    <property type="entry name" value="uS12_prolyl_hydroxylase"/>
</dbReference>
<name>A0A511XKE5_9PROT</name>
<gene>
    <name evidence="2" type="ORF">AOE01nite_16340</name>
</gene>
<feature type="domain" description="Prolyl 4-hydroxylase alpha subunit Fe(2+) 2OG dioxygenase" evidence="1">
    <location>
        <begin position="128"/>
        <end position="225"/>
    </location>
</feature>
<dbReference type="RefSeq" id="WP_146887927.1">
    <property type="nucleotide sequence ID" value="NZ_BJYG01000019.1"/>
</dbReference>
<keyword evidence="3" id="KW-1185">Reference proteome</keyword>
<dbReference type="Pfam" id="PF13640">
    <property type="entry name" value="2OG-FeII_Oxy_3"/>
    <property type="match status" value="1"/>
</dbReference>
<proteinExistence type="predicted"/>
<dbReference type="Proteomes" id="UP000321746">
    <property type="component" value="Unassembled WGS sequence"/>
</dbReference>
<reference evidence="2 3" key="1">
    <citation type="submission" date="2019-07" db="EMBL/GenBank/DDBJ databases">
        <title>Whole genome shotgun sequence of Acetobacter oeni NBRC 105207.</title>
        <authorList>
            <person name="Hosoyama A."/>
            <person name="Uohara A."/>
            <person name="Ohji S."/>
            <person name="Ichikawa N."/>
        </authorList>
    </citation>
    <scope>NUCLEOTIDE SEQUENCE [LARGE SCALE GENOMIC DNA]</scope>
    <source>
        <strain evidence="2 3">NBRC 105207</strain>
    </source>
</reference>
<dbReference type="Gene3D" id="2.60.120.620">
    <property type="entry name" value="q2cbj1_9rhob like domain"/>
    <property type="match status" value="1"/>
</dbReference>
<dbReference type="PANTHER" id="PTHR12117:SF0">
    <property type="entry name" value="PROLYL 3-HYDROXYLASE OGFOD1"/>
    <property type="match status" value="1"/>
</dbReference>
<dbReference type="EMBL" id="BJYG01000019">
    <property type="protein sequence ID" value="GEN63410.1"/>
    <property type="molecule type" value="Genomic_DNA"/>
</dbReference>
<dbReference type="InterPro" id="IPR044862">
    <property type="entry name" value="Pro_4_hyd_alph_FE2OG_OXY"/>
</dbReference>
<dbReference type="PANTHER" id="PTHR12117">
    <property type="entry name" value="HISTONE ACETYLTRANSFERASE COMPLEX"/>
    <property type="match status" value="1"/>
</dbReference>
<dbReference type="OrthoDB" id="9783171at2"/>
<organism evidence="2 3">
    <name type="scientific">Acetobacter oeni</name>
    <dbReference type="NCBI Taxonomy" id="304077"/>
    <lineage>
        <taxon>Bacteria</taxon>
        <taxon>Pseudomonadati</taxon>
        <taxon>Pseudomonadota</taxon>
        <taxon>Alphaproteobacteria</taxon>
        <taxon>Acetobacterales</taxon>
        <taxon>Acetobacteraceae</taxon>
        <taxon>Acetobacter</taxon>
    </lineage>
</organism>
<evidence type="ECO:0000259" key="1">
    <source>
        <dbReference type="Pfam" id="PF13640"/>
    </source>
</evidence>
<accession>A0A511XKE5</accession>
<comment type="caution">
    <text evidence="2">The sequence shown here is derived from an EMBL/GenBank/DDBJ whole genome shotgun (WGS) entry which is preliminary data.</text>
</comment>
<dbReference type="AlphaFoldDB" id="A0A511XKE5"/>